<dbReference type="Proteomes" id="UP000001941">
    <property type="component" value="Chromosome"/>
</dbReference>
<accession>Q2FRA7</accession>
<feature type="transmembrane region" description="Helical" evidence="1">
    <location>
        <begin position="6"/>
        <end position="26"/>
    </location>
</feature>
<dbReference type="STRING" id="323259.Mhun_1578"/>
<dbReference type="InParanoid" id="Q2FRA7"/>
<protein>
    <submittedName>
        <fullName evidence="2">Uncharacterized protein</fullName>
    </submittedName>
</protein>
<evidence type="ECO:0000256" key="1">
    <source>
        <dbReference type="SAM" id="Phobius"/>
    </source>
</evidence>
<dbReference type="OrthoDB" id="385423at2157"/>
<keyword evidence="1" id="KW-1133">Transmembrane helix</keyword>
<dbReference type="HOGENOM" id="CLU_2204124_0_0_2"/>
<evidence type="ECO:0000313" key="3">
    <source>
        <dbReference type="Proteomes" id="UP000001941"/>
    </source>
</evidence>
<keyword evidence="3" id="KW-1185">Reference proteome</keyword>
<organism evidence="2 3">
    <name type="scientific">Methanospirillum hungatei JF-1 (strain ATCC 27890 / DSM 864 / NBRC 100397 / JF-1)</name>
    <dbReference type="NCBI Taxonomy" id="323259"/>
    <lineage>
        <taxon>Archaea</taxon>
        <taxon>Methanobacteriati</taxon>
        <taxon>Methanobacteriota</taxon>
        <taxon>Stenosarchaea group</taxon>
        <taxon>Methanomicrobia</taxon>
        <taxon>Methanomicrobiales</taxon>
        <taxon>Methanospirillaceae</taxon>
        <taxon>Methanospirillum</taxon>
    </lineage>
</organism>
<proteinExistence type="predicted"/>
<dbReference type="AlphaFoldDB" id="Q2FRA7"/>
<keyword evidence="1" id="KW-0812">Transmembrane</keyword>
<gene>
    <name evidence="2" type="ordered locus">Mhun_1578</name>
</gene>
<reference evidence="3" key="1">
    <citation type="journal article" date="2016" name="Stand. Genomic Sci.">
        <title>Complete genome sequence of Methanospirillum hungatei type strain JF1.</title>
        <authorList>
            <person name="Gunsalus R.P."/>
            <person name="Cook L.E."/>
            <person name="Crable B."/>
            <person name="Rohlin L."/>
            <person name="McDonald E."/>
            <person name="Mouttaki H."/>
            <person name="Sieber J.R."/>
            <person name="Poweleit N."/>
            <person name="Zhou H."/>
            <person name="Lapidus A.L."/>
            <person name="Daligault H.E."/>
            <person name="Land M."/>
            <person name="Gilna P."/>
            <person name="Ivanova N."/>
            <person name="Kyrpides N."/>
            <person name="Culley D.E."/>
            <person name="McInerney M.J."/>
        </authorList>
    </citation>
    <scope>NUCLEOTIDE SEQUENCE [LARGE SCALE GENOMIC DNA]</scope>
    <source>
        <strain evidence="3">ATCC 27890 / DSM 864 / NBRC 100397 / JF-1</strain>
    </source>
</reference>
<dbReference type="RefSeq" id="WP_011448574.1">
    <property type="nucleotide sequence ID" value="NC_007796.1"/>
</dbReference>
<name>Q2FRA7_METHJ</name>
<feature type="transmembrane region" description="Helical" evidence="1">
    <location>
        <begin position="33"/>
        <end position="53"/>
    </location>
</feature>
<dbReference type="GeneID" id="3923358"/>
<dbReference type="KEGG" id="mhu:Mhun_1578"/>
<keyword evidence="1" id="KW-0472">Membrane</keyword>
<dbReference type="EMBL" id="CP000254">
    <property type="protein sequence ID" value="ABD41309.1"/>
    <property type="molecule type" value="Genomic_DNA"/>
</dbReference>
<dbReference type="EnsemblBacteria" id="ABD41309">
    <property type="protein sequence ID" value="ABD41309"/>
    <property type="gene ID" value="Mhun_1578"/>
</dbReference>
<feature type="transmembrane region" description="Helical" evidence="1">
    <location>
        <begin position="85"/>
        <end position="104"/>
    </location>
</feature>
<evidence type="ECO:0000313" key="2">
    <source>
        <dbReference type="EMBL" id="ABD41309.1"/>
    </source>
</evidence>
<sequence>MDLIPLFIHALFLTIICECLVLSLLIRKSYLKICVVILLINCVTNPAINYLYLIHDIPLFLLESGVVVCEIYPLKLAFYLAIKDAILYSILLNACSYCMGYFIFTFL</sequence>